<feature type="region of interest" description="Disordered" evidence="1">
    <location>
        <begin position="21"/>
        <end position="62"/>
    </location>
</feature>
<protein>
    <submittedName>
        <fullName evidence="2">Uncharacterized protein</fullName>
    </submittedName>
</protein>
<evidence type="ECO:0000256" key="1">
    <source>
        <dbReference type="SAM" id="MobiDB-lite"/>
    </source>
</evidence>
<dbReference type="RefSeq" id="XP_014171827.1">
    <property type="nucleotide sequence ID" value="XM_014316352.1"/>
</dbReference>
<dbReference type="Proteomes" id="UP000007796">
    <property type="component" value="Unassembled WGS sequence"/>
</dbReference>
<dbReference type="AlphaFoldDB" id="F0XJV2"/>
<accession>F0XJV2</accession>
<organism evidence="3">
    <name type="scientific">Grosmannia clavigera (strain kw1407 / UAMH 11150)</name>
    <name type="common">Blue stain fungus</name>
    <name type="synonym">Graphiocladiella clavigera</name>
    <dbReference type="NCBI Taxonomy" id="655863"/>
    <lineage>
        <taxon>Eukaryota</taxon>
        <taxon>Fungi</taxon>
        <taxon>Dikarya</taxon>
        <taxon>Ascomycota</taxon>
        <taxon>Pezizomycotina</taxon>
        <taxon>Sordariomycetes</taxon>
        <taxon>Sordariomycetidae</taxon>
        <taxon>Ophiostomatales</taxon>
        <taxon>Ophiostomataceae</taxon>
        <taxon>Leptographium</taxon>
    </lineage>
</organism>
<sequence>MSQARHRLECVHAHGFLSSAGTQQTWREKKEEKPSPLVEMTRQTGKMHNKQDVSRGRRRDREITTSRACCLTVLSLPLTRISSLHRPQGDKHVVERTQRRRQIPAQRRAWP</sequence>
<dbReference type="EMBL" id="GL629782">
    <property type="protein sequence ID" value="EFX02345.1"/>
    <property type="molecule type" value="Genomic_DNA"/>
</dbReference>
<feature type="compositionally biased region" description="Basic and acidic residues" evidence="1">
    <location>
        <begin position="49"/>
        <end position="62"/>
    </location>
</feature>
<dbReference type="GeneID" id="25975378"/>
<feature type="compositionally biased region" description="Basic and acidic residues" evidence="1">
    <location>
        <begin position="87"/>
        <end position="97"/>
    </location>
</feature>
<evidence type="ECO:0000313" key="3">
    <source>
        <dbReference type="Proteomes" id="UP000007796"/>
    </source>
</evidence>
<name>F0XJV2_GROCL</name>
<reference evidence="2 3" key="1">
    <citation type="journal article" date="2011" name="Proc. Natl. Acad. Sci. U.S.A.">
        <title>Genome and transcriptome analyses of the mountain pine beetle-fungal symbiont Grosmannia clavigera, a lodgepole pine pathogen.</title>
        <authorList>
            <person name="DiGuistini S."/>
            <person name="Wang Y."/>
            <person name="Liao N.Y."/>
            <person name="Taylor G."/>
            <person name="Tanguay P."/>
            <person name="Feau N."/>
            <person name="Henrissat B."/>
            <person name="Chan S.K."/>
            <person name="Hesse-Orce U."/>
            <person name="Alamouti S.M."/>
            <person name="Tsui C.K.M."/>
            <person name="Docking R.T."/>
            <person name="Levasseur A."/>
            <person name="Haridas S."/>
            <person name="Robertson G."/>
            <person name="Birol I."/>
            <person name="Holt R.A."/>
            <person name="Marra M.A."/>
            <person name="Hamelin R.C."/>
            <person name="Hirst M."/>
            <person name="Jones S.J.M."/>
            <person name="Bohlmann J."/>
            <person name="Breuil C."/>
        </authorList>
    </citation>
    <scope>NUCLEOTIDE SEQUENCE [LARGE SCALE GENOMIC DNA]</scope>
    <source>
        <strain evidence="3">kw1407 / UAMH 11150</strain>
    </source>
</reference>
<evidence type="ECO:0000313" key="2">
    <source>
        <dbReference type="EMBL" id="EFX02345.1"/>
    </source>
</evidence>
<keyword evidence="3" id="KW-1185">Reference proteome</keyword>
<dbReference type="InParanoid" id="F0XJV2"/>
<dbReference type="HOGENOM" id="CLU_2158693_0_0_1"/>
<proteinExistence type="predicted"/>
<feature type="region of interest" description="Disordered" evidence="1">
    <location>
        <begin position="82"/>
        <end position="111"/>
    </location>
</feature>
<gene>
    <name evidence="2" type="ORF">CMQ_2394</name>
</gene>